<keyword evidence="2" id="KW-0012">Acyltransferase</keyword>
<dbReference type="PANTHER" id="PTHR43877:SF2">
    <property type="entry name" value="AMINOALKYLPHOSPHONATE N-ACETYLTRANSFERASE-RELATED"/>
    <property type="match status" value="1"/>
</dbReference>
<evidence type="ECO:0000313" key="5">
    <source>
        <dbReference type="Proteomes" id="UP001321492"/>
    </source>
</evidence>
<evidence type="ECO:0000256" key="1">
    <source>
        <dbReference type="ARBA" id="ARBA00022679"/>
    </source>
</evidence>
<dbReference type="SUPFAM" id="SSF55729">
    <property type="entry name" value="Acyl-CoA N-acyltransferases (Nat)"/>
    <property type="match status" value="1"/>
</dbReference>
<evidence type="ECO:0000313" key="4">
    <source>
        <dbReference type="EMBL" id="MDJ1158282.1"/>
    </source>
</evidence>
<keyword evidence="1" id="KW-0808">Transferase</keyword>
<dbReference type="CDD" id="cd04301">
    <property type="entry name" value="NAT_SF"/>
    <property type="match status" value="1"/>
</dbReference>
<dbReference type="InterPro" id="IPR016181">
    <property type="entry name" value="Acyl_CoA_acyltransferase"/>
</dbReference>
<dbReference type="InterPro" id="IPR000182">
    <property type="entry name" value="GNAT_dom"/>
</dbReference>
<dbReference type="PROSITE" id="PS51186">
    <property type="entry name" value="GNAT"/>
    <property type="match status" value="1"/>
</dbReference>
<comment type="caution">
    <text evidence="4">The sequence shown here is derived from an EMBL/GenBank/DDBJ whole genome shotgun (WGS) entry which is preliminary data.</text>
</comment>
<name>A0ABT7AFX5_9HYPH</name>
<dbReference type="Pfam" id="PF00583">
    <property type="entry name" value="Acetyltransf_1"/>
    <property type="match status" value="1"/>
</dbReference>
<reference evidence="4 5" key="1">
    <citation type="submission" date="2023-05" db="EMBL/GenBank/DDBJ databases">
        <title>Chelatococcus sp. nov., a moderately thermophilic bacterium isolated from hot spring microbial mat.</title>
        <authorList>
            <person name="Hu C.-J."/>
            <person name="Li W.-J."/>
        </authorList>
    </citation>
    <scope>NUCLEOTIDE SEQUENCE [LARGE SCALE GENOMIC DNA]</scope>
    <source>
        <strain evidence="4 5">SYSU G07232</strain>
    </source>
</reference>
<organism evidence="4 5">
    <name type="scientific">Chelatococcus albus</name>
    <dbReference type="NCBI Taxonomy" id="3047466"/>
    <lineage>
        <taxon>Bacteria</taxon>
        <taxon>Pseudomonadati</taxon>
        <taxon>Pseudomonadota</taxon>
        <taxon>Alphaproteobacteria</taxon>
        <taxon>Hyphomicrobiales</taxon>
        <taxon>Chelatococcaceae</taxon>
        <taxon>Chelatococcus</taxon>
    </lineage>
</organism>
<dbReference type="PANTHER" id="PTHR43877">
    <property type="entry name" value="AMINOALKYLPHOSPHONATE N-ACETYLTRANSFERASE-RELATED-RELATED"/>
    <property type="match status" value="1"/>
</dbReference>
<proteinExistence type="predicted"/>
<evidence type="ECO:0000256" key="2">
    <source>
        <dbReference type="ARBA" id="ARBA00023315"/>
    </source>
</evidence>
<gene>
    <name evidence="4" type="ORF">QNA08_08560</name>
</gene>
<accession>A0ABT7AFX5</accession>
<dbReference type="EMBL" id="JASJEV010000004">
    <property type="protein sequence ID" value="MDJ1158282.1"/>
    <property type="molecule type" value="Genomic_DNA"/>
</dbReference>
<keyword evidence="5" id="KW-1185">Reference proteome</keyword>
<feature type="domain" description="N-acetyltransferase" evidence="3">
    <location>
        <begin position="3"/>
        <end position="159"/>
    </location>
</feature>
<dbReference type="InterPro" id="IPR050832">
    <property type="entry name" value="Bact_Acetyltransf"/>
</dbReference>
<evidence type="ECO:0000259" key="3">
    <source>
        <dbReference type="PROSITE" id="PS51186"/>
    </source>
</evidence>
<protein>
    <submittedName>
        <fullName evidence="4">GNAT family N-acetyltransferase</fullName>
    </submittedName>
</protein>
<dbReference type="RefSeq" id="WP_283740273.1">
    <property type="nucleotide sequence ID" value="NZ_JASJEV010000004.1"/>
</dbReference>
<dbReference type="Gene3D" id="3.40.630.30">
    <property type="match status" value="1"/>
</dbReference>
<dbReference type="Proteomes" id="UP001321492">
    <property type="component" value="Unassembled WGS sequence"/>
</dbReference>
<sequence length="159" mass="17249">MSLLIRPMRPEDRETVIGFVQALNMFEHGLSGDRCLDRASAEQTVAELEEGVAAARRVVLLAEIGGTPAGFLGWSDEEDDVYVAEELRRYGYISDLYVDAAFRGGGVAQALLTEAEGLTRERGIKRLFVGVLAGNAAAEIAYARFGFSPYAATLMKEIA</sequence>